<evidence type="ECO:0000256" key="1">
    <source>
        <dbReference type="SAM" id="MobiDB-lite"/>
    </source>
</evidence>
<dbReference type="AlphaFoldDB" id="A0A0E9WGZ3"/>
<name>A0A0E9WGZ3_ANGAN</name>
<reference evidence="2" key="2">
    <citation type="journal article" date="2015" name="Fish Shellfish Immunol.">
        <title>Early steps in the European eel (Anguilla anguilla)-Vibrio vulnificus interaction in the gills: Role of the RtxA13 toxin.</title>
        <authorList>
            <person name="Callol A."/>
            <person name="Pajuelo D."/>
            <person name="Ebbesson L."/>
            <person name="Teles M."/>
            <person name="MacKenzie S."/>
            <person name="Amaro C."/>
        </authorList>
    </citation>
    <scope>NUCLEOTIDE SEQUENCE</scope>
</reference>
<dbReference type="EMBL" id="GBXM01018908">
    <property type="protein sequence ID" value="JAH89669.1"/>
    <property type="molecule type" value="Transcribed_RNA"/>
</dbReference>
<protein>
    <submittedName>
        <fullName evidence="2">Uncharacterized protein</fullName>
    </submittedName>
</protein>
<organism evidence="2">
    <name type="scientific">Anguilla anguilla</name>
    <name type="common">European freshwater eel</name>
    <name type="synonym">Muraena anguilla</name>
    <dbReference type="NCBI Taxonomy" id="7936"/>
    <lineage>
        <taxon>Eukaryota</taxon>
        <taxon>Metazoa</taxon>
        <taxon>Chordata</taxon>
        <taxon>Craniata</taxon>
        <taxon>Vertebrata</taxon>
        <taxon>Euteleostomi</taxon>
        <taxon>Actinopterygii</taxon>
        <taxon>Neopterygii</taxon>
        <taxon>Teleostei</taxon>
        <taxon>Anguilliformes</taxon>
        <taxon>Anguillidae</taxon>
        <taxon>Anguilla</taxon>
    </lineage>
</organism>
<feature type="region of interest" description="Disordered" evidence="1">
    <location>
        <begin position="16"/>
        <end position="45"/>
    </location>
</feature>
<sequence length="45" mass="4848">MNRPWVCVGVGGGRLEGSLQKTRSASSPTPPSHCQNKEGRNLIKI</sequence>
<evidence type="ECO:0000313" key="2">
    <source>
        <dbReference type="EMBL" id="JAH89669.1"/>
    </source>
</evidence>
<proteinExistence type="predicted"/>
<accession>A0A0E9WGZ3</accession>
<reference evidence="2" key="1">
    <citation type="submission" date="2014-11" db="EMBL/GenBank/DDBJ databases">
        <authorList>
            <person name="Amaro Gonzalez C."/>
        </authorList>
    </citation>
    <scope>NUCLEOTIDE SEQUENCE</scope>
</reference>
<feature type="compositionally biased region" description="Basic and acidic residues" evidence="1">
    <location>
        <begin position="35"/>
        <end position="45"/>
    </location>
</feature>